<feature type="signal peptide" evidence="1">
    <location>
        <begin position="1"/>
        <end position="22"/>
    </location>
</feature>
<dbReference type="PANTHER" id="PTHR31151">
    <property type="entry name" value="PROLINE-TRNA LIGASE (DUF1680)"/>
    <property type="match status" value="1"/>
</dbReference>
<accession>A0ABS9UPC0</accession>
<dbReference type="Proteomes" id="UP001165488">
    <property type="component" value="Unassembled WGS sequence"/>
</dbReference>
<dbReference type="InterPro" id="IPR032275">
    <property type="entry name" value="DUF4986"/>
</dbReference>
<name>A0ABS9UPC0_9BACT</name>
<evidence type="ECO:0000259" key="2">
    <source>
        <dbReference type="Pfam" id="PF07944"/>
    </source>
</evidence>
<dbReference type="PANTHER" id="PTHR31151:SF0">
    <property type="entry name" value="PROLINE-TRNA LIGASE (DUF1680)"/>
    <property type="match status" value="1"/>
</dbReference>
<keyword evidence="7" id="KW-1185">Reference proteome</keyword>
<evidence type="ECO:0000259" key="4">
    <source>
        <dbReference type="Pfam" id="PF20620"/>
    </source>
</evidence>
<evidence type="ECO:0000259" key="3">
    <source>
        <dbReference type="Pfam" id="PF16375"/>
    </source>
</evidence>
<dbReference type="InterPro" id="IPR008928">
    <property type="entry name" value="6-hairpin_glycosidase_sf"/>
</dbReference>
<dbReference type="EMBL" id="JAKZGS010000006">
    <property type="protein sequence ID" value="MCH7398280.1"/>
    <property type="molecule type" value="Genomic_DNA"/>
</dbReference>
<feature type="domain" description="Non-reducing end beta-L-arabinofuranosidase-like GH127 catalytic" evidence="2">
    <location>
        <begin position="35"/>
        <end position="414"/>
    </location>
</feature>
<dbReference type="Pfam" id="PF07944">
    <property type="entry name" value="Beta-AFase-like_GH127_cat"/>
    <property type="match status" value="1"/>
</dbReference>
<comment type="caution">
    <text evidence="6">The sequence shown here is derived from an EMBL/GenBank/DDBJ whole genome shotgun (WGS) entry which is preliminary data.</text>
</comment>
<feature type="chain" id="PRO_5046860174" evidence="1">
    <location>
        <begin position="23"/>
        <end position="782"/>
    </location>
</feature>
<evidence type="ECO:0000259" key="5">
    <source>
        <dbReference type="Pfam" id="PF20736"/>
    </source>
</evidence>
<keyword evidence="6" id="KW-0378">Hydrolase</keyword>
<dbReference type="RefSeq" id="WP_241274793.1">
    <property type="nucleotide sequence ID" value="NZ_JAKZGS010000006.1"/>
</dbReference>
<gene>
    <name evidence="6" type="ORF">MM236_09780</name>
</gene>
<dbReference type="InterPro" id="IPR049046">
    <property type="entry name" value="Beta-AFase-like_GH127_middle"/>
</dbReference>
<feature type="domain" description="Non-reducing end beta-L-arabinofuranosidase-like GH127 middle" evidence="5">
    <location>
        <begin position="425"/>
        <end position="520"/>
    </location>
</feature>
<dbReference type="SUPFAM" id="SSF48208">
    <property type="entry name" value="Six-hairpin glycosidases"/>
    <property type="match status" value="1"/>
</dbReference>
<feature type="domain" description="Glycoside hydrolase GH146 substrate-binding" evidence="4">
    <location>
        <begin position="652"/>
        <end position="781"/>
    </location>
</feature>
<dbReference type="Pfam" id="PF16375">
    <property type="entry name" value="DUF4986"/>
    <property type="match status" value="1"/>
</dbReference>
<protein>
    <submittedName>
        <fullName evidence="6">Glycoside hydrolase family 127 protein</fullName>
    </submittedName>
</protein>
<feature type="domain" description="DUF4986" evidence="3">
    <location>
        <begin position="548"/>
        <end position="628"/>
    </location>
</feature>
<keyword evidence="1" id="KW-0732">Signal</keyword>
<evidence type="ECO:0000256" key="1">
    <source>
        <dbReference type="SAM" id="SignalP"/>
    </source>
</evidence>
<proteinExistence type="predicted"/>
<dbReference type="Pfam" id="PF20736">
    <property type="entry name" value="Glyco_hydro127M"/>
    <property type="match status" value="1"/>
</dbReference>
<dbReference type="GO" id="GO:0016787">
    <property type="term" value="F:hydrolase activity"/>
    <property type="evidence" value="ECO:0007669"/>
    <property type="project" value="UniProtKB-KW"/>
</dbReference>
<dbReference type="Pfam" id="PF20620">
    <property type="entry name" value="DUF6805"/>
    <property type="match status" value="1"/>
</dbReference>
<reference evidence="6" key="1">
    <citation type="submission" date="2022-03" db="EMBL/GenBank/DDBJ databases">
        <title>De novo assembled genomes of Belliella spp. (Cyclobacteriaceae) strains.</title>
        <authorList>
            <person name="Szabo A."/>
            <person name="Korponai K."/>
            <person name="Felfoldi T."/>
        </authorList>
    </citation>
    <scope>NUCLEOTIDE SEQUENCE</scope>
    <source>
        <strain evidence="6">DSM 107340</strain>
    </source>
</reference>
<evidence type="ECO:0000313" key="7">
    <source>
        <dbReference type="Proteomes" id="UP001165488"/>
    </source>
</evidence>
<evidence type="ECO:0000313" key="6">
    <source>
        <dbReference type="EMBL" id="MCH7398280.1"/>
    </source>
</evidence>
<dbReference type="InterPro" id="IPR012878">
    <property type="entry name" value="Beta-AFase-like_GH127_cat"/>
</dbReference>
<sequence length="782" mass="89419">MSSTLKPIYILFIVCLCTSSFAQSDRVQFFPLDQVLLLESPFKQAQEVDKKYILEMDVDRLLAPYMKDAGIEWKAENYGNWENTGLDGHIGGHYLSALAMMYASTGDTEIKGRLDYMIEQLNLAQEKNGNGYLGGVPNGQKIWNEIKEGKIKAGGFSLNDRWVPLYNIHKIYAGLRDANLIGGNQDAREMLIKLSDWFYELTRDLSEVQFQEMLISEHGGMNEVFADVADLTGDKKYLILAEKMSHNIILGPLAKQEDNLTGMHANTQIPKVIGFQRIAQLSEENKWNNSATYFWENVVNQRSVSVGGNSVREHFHPKDDFSSMLSSDQGPETCNTYNMMRLSEKLFESSPDRKYIDYYERALFNHILSSQHPDKGGFVYFTPMRPKHYRVYSQPHENFWCCVGSGLENHAKYGQVIYAHKNDDLFVNLFIASELNWEEKGIKVIQETSFPYSENTTIKFDHKGKKKFNLKIRYPNWVNGGEMEVKVNGKDFPVTLSKDGYVIISRKWKSKDQVNVSLPMHTKVEYLADGSPWASFVHGPMVLAAESGRDELKGLFADDSRMGHVATGKMYPIFQTDILKKTDQIVLPVKANDEFKFYLAQNDFHANTESVSLIPFYTIHESRYQVYWPILSEGEVESFKKDLQSKDELILKLESQTIDKVASGEQQPESEHNFKAVSSLTGQENGLFWRSTKSTFQYDLKNPAGTAKTLRISYLTGSDGNPFKVTINGELLIAEKFSPEEFNKVVDRDYDISEINAEEIELKFDSIDGKETERIHYIRLLK</sequence>
<organism evidence="6 7">
    <name type="scientific">Belliella calami</name>
    <dbReference type="NCBI Taxonomy" id="2923436"/>
    <lineage>
        <taxon>Bacteria</taxon>
        <taxon>Pseudomonadati</taxon>
        <taxon>Bacteroidota</taxon>
        <taxon>Cytophagia</taxon>
        <taxon>Cytophagales</taxon>
        <taxon>Cyclobacteriaceae</taxon>
        <taxon>Belliella</taxon>
    </lineage>
</organism>
<dbReference type="InterPro" id="IPR046544">
    <property type="entry name" value="GH146_SB_dom"/>
</dbReference>